<organism evidence="11 12">
    <name type="scientific">Murimonas intestini</name>
    <dbReference type="NCBI Taxonomy" id="1337051"/>
    <lineage>
        <taxon>Bacteria</taxon>
        <taxon>Bacillati</taxon>
        <taxon>Bacillota</taxon>
        <taxon>Clostridia</taxon>
        <taxon>Lachnospirales</taxon>
        <taxon>Lachnospiraceae</taxon>
        <taxon>Murimonas</taxon>
    </lineage>
</organism>
<comment type="caution">
    <text evidence="9">Lacks conserved residue(s) required for the propagation of feature annotation.</text>
</comment>
<dbReference type="PRINTS" id="PR00781">
    <property type="entry name" value="LIPOSIGPTASE"/>
</dbReference>
<evidence type="ECO:0000313" key="11">
    <source>
        <dbReference type="EMBL" id="PWJ78693.1"/>
    </source>
</evidence>
<evidence type="ECO:0000256" key="4">
    <source>
        <dbReference type="ARBA" id="ARBA00022692"/>
    </source>
</evidence>
<dbReference type="GO" id="GO:0006508">
    <property type="term" value="P:proteolysis"/>
    <property type="evidence" value="ECO:0007669"/>
    <property type="project" value="UniProtKB-KW"/>
</dbReference>
<evidence type="ECO:0000256" key="8">
    <source>
        <dbReference type="ARBA" id="ARBA00023136"/>
    </source>
</evidence>
<name>A0AB73T9I2_9FIRM</name>
<proteinExistence type="inferred from homology"/>
<evidence type="ECO:0000313" key="12">
    <source>
        <dbReference type="Proteomes" id="UP000245412"/>
    </source>
</evidence>
<dbReference type="PANTHER" id="PTHR33695:SF1">
    <property type="entry name" value="LIPOPROTEIN SIGNAL PEPTIDASE"/>
    <property type="match status" value="1"/>
</dbReference>
<accession>A0AB73T9I2</accession>
<dbReference type="PANTHER" id="PTHR33695">
    <property type="entry name" value="LIPOPROTEIN SIGNAL PEPTIDASE"/>
    <property type="match status" value="1"/>
</dbReference>
<comment type="similarity">
    <text evidence="1 9 10">Belongs to the peptidase A8 family.</text>
</comment>
<keyword evidence="3 9" id="KW-0645">Protease</keyword>
<comment type="pathway">
    <text evidence="9">Protein modification; lipoprotein biosynthesis (signal peptide cleavage).</text>
</comment>
<gene>
    <name evidence="9" type="primary">lspA</name>
    <name evidence="11" type="ORF">C7383_10161</name>
</gene>
<sequence length="152" mass="17175">MFYLLIPASIFGADSYIKQKIENEGKEGEAREILGGKFLLRKVHNKGAMLNFMEGRQEMVAGFSLGLALCVVLGFLYSLGLKGRGFLKFSLALVTGGALSNVCDRLVRGYVVDYFSFNVKWKKFRQVVFNISDIFIFLGSILFIFWNTHHKS</sequence>
<comment type="subcellular location">
    <subcellularLocation>
        <location evidence="9">Cell membrane</location>
        <topology evidence="9">Multi-pass membrane protein</topology>
    </subcellularLocation>
</comment>
<evidence type="ECO:0000256" key="5">
    <source>
        <dbReference type="ARBA" id="ARBA00022750"/>
    </source>
</evidence>
<keyword evidence="7 9" id="KW-1133">Transmembrane helix</keyword>
<dbReference type="RefSeq" id="WP_109624147.1">
    <property type="nucleotide sequence ID" value="NZ_CABJAT010000001.1"/>
</dbReference>
<reference evidence="11 12" key="1">
    <citation type="submission" date="2018-05" db="EMBL/GenBank/DDBJ databases">
        <authorList>
            <person name="Goeker M."/>
            <person name="Huntemann M."/>
            <person name="Clum A."/>
            <person name="Pillay M."/>
            <person name="Palaniappan K."/>
            <person name="Varghese N."/>
            <person name="Mikhailova N."/>
            <person name="Stamatis D."/>
            <person name="Reddy T."/>
            <person name="Daum C."/>
            <person name="Shapiro N."/>
            <person name="Ivanova N."/>
            <person name="Kyrpides N."/>
            <person name="Woyke T."/>
        </authorList>
    </citation>
    <scope>NUCLEOTIDE SEQUENCE [LARGE SCALE GENOMIC DNA]</scope>
    <source>
        <strain evidence="11 12">DSM 26524</strain>
    </source>
</reference>
<evidence type="ECO:0000256" key="7">
    <source>
        <dbReference type="ARBA" id="ARBA00022989"/>
    </source>
</evidence>
<dbReference type="EC" id="3.4.23.36" evidence="9"/>
<protein>
    <recommendedName>
        <fullName evidence="9">Lipoprotein signal peptidase</fullName>
        <ecNumber evidence="9">3.4.23.36</ecNumber>
    </recommendedName>
    <alternativeName>
        <fullName evidence="9">Prolipoprotein signal peptidase</fullName>
    </alternativeName>
    <alternativeName>
        <fullName evidence="9">Signal peptidase II</fullName>
        <shortName evidence="9">SPase II</shortName>
    </alternativeName>
</protein>
<dbReference type="EMBL" id="QGGY01000001">
    <property type="protein sequence ID" value="PWJ78693.1"/>
    <property type="molecule type" value="Genomic_DNA"/>
</dbReference>
<comment type="function">
    <text evidence="9">This protein specifically catalyzes the removal of signal peptides from prolipoproteins.</text>
</comment>
<keyword evidence="8 9" id="KW-0472">Membrane</keyword>
<evidence type="ECO:0000256" key="1">
    <source>
        <dbReference type="ARBA" id="ARBA00006139"/>
    </source>
</evidence>
<evidence type="ECO:0000256" key="2">
    <source>
        <dbReference type="ARBA" id="ARBA00022475"/>
    </source>
</evidence>
<evidence type="ECO:0000256" key="9">
    <source>
        <dbReference type="HAMAP-Rule" id="MF_00161"/>
    </source>
</evidence>
<dbReference type="HAMAP" id="MF_00161">
    <property type="entry name" value="LspA"/>
    <property type="match status" value="1"/>
</dbReference>
<keyword evidence="12" id="KW-1185">Reference proteome</keyword>
<dbReference type="GO" id="GO:0005886">
    <property type="term" value="C:plasma membrane"/>
    <property type="evidence" value="ECO:0007669"/>
    <property type="project" value="UniProtKB-SubCell"/>
</dbReference>
<comment type="catalytic activity">
    <reaction evidence="9">
        <text>Release of signal peptides from bacterial membrane prolipoproteins. Hydrolyzes -Xaa-Yaa-Zaa-|-(S,diacylglyceryl)Cys-, in which Xaa is hydrophobic (preferably Leu), and Yaa (Ala or Ser) and Zaa (Gly or Ala) have small, neutral side chains.</text>
        <dbReference type="EC" id="3.4.23.36"/>
    </reaction>
</comment>
<keyword evidence="4 9" id="KW-0812">Transmembrane</keyword>
<keyword evidence="6 9" id="KW-0378">Hydrolase</keyword>
<dbReference type="Pfam" id="PF01252">
    <property type="entry name" value="Peptidase_A8"/>
    <property type="match status" value="1"/>
</dbReference>
<dbReference type="InterPro" id="IPR001872">
    <property type="entry name" value="Peptidase_A8"/>
</dbReference>
<keyword evidence="5 9" id="KW-0064">Aspartyl protease</keyword>
<keyword evidence="2 9" id="KW-1003">Cell membrane</keyword>
<feature type="active site" evidence="9">
    <location>
        <position position="113"/>
    </location>
</feature>
<evidence type="ECO:0000256" key="6">
    <source>
        <dbReference type="ARBA" id="ARBA00022801"/>
    </source>
</evidence>
<evidence type="ECO:0000256" key="10">
    <source>
        <dbReference type="RuleBase" id="RU004181"/>
    </source>
</evidence>
<evidence type="ECO:0000256" key="3">
    <source>
        <dbReference type="ARBA" id="ARBA00022670"/>
    </source>
</evidence>
<dbReference type="GO" id="GO:0004190">
    <property type="term" value="F:aspartic-type endopeptidase activity"/>
    <property type="evidence" value="ECO:0007669"/>
    <property type="project" value="UniProtKB-UniRule"/>
</dbReference>
<feature type="transmembrane region" description="Helical" evidence="9">
    <location>
        <begin position="127"/>
        <end position="146"/>
    </location>
</feature>
<dbReference type="Proteomes" id="UP000245412">
    <property type="component" value="Unassembled WGS sequence"/>
</dbReference>
<feature type="active site" evidence="9">
    <location>
        <position position="133"/>
    </location>
</feature>
<dbReference type="AlphaFoldDB" id="A0AB73T9I2"/>
<feature type="transmembrane region" description="Helical" evidence="9">
    <location>
        <begin position="59"/>
        <end position="80"/>
    </location>
</feature>
<comment type="caution">
    <text evidence="11">The sequence shown here is derived from an EMBL/GenBank/DDBJ whole genome shotgun (WGS) entry which is preliminary data.</text>
</comment>